<organism evidence="1 2">
    <name type="scientific">Leishmania shawi</name>
    <dbReference type="NCBI Taxonomy" id="5680"/>
    <lineage>
        <taxon>Eukaryota</taxon>
        <taxon>Discoba</taxon>
        <taxon>Euglenozoa</taxon>
        <taxon>Kinetoplastea</taxon>
        <taxon>Metakinetoplastina</taxon>
        <taxon>Trypanosomatida</taxon>
        <taxon>Trypanosomatidae</taxon>
        <taxon>Leishmaniinae</taxon>
        <taxon>Leishmania</taxon>
        <taxon>Leishmania guyanensis species complex</taxon>
    </lineage>
</organism>
<sequence>MVCVKTIKQSRLLARALESLSTVRDCLARLYTLDLLQPHRTAIASVDDRCFRVCMIMQVLSGETEAADLSECHSGFVAQLQLSAAEQQKVEVHVQQLPS</sequence>
<evidence type="ECO:0000313" key="1">
    <source>
        <dbReference type="EMBL" id="KAL0510056.1"/>
    </source>
</evidence>
<dbReference type="EMBL" id="JBAMZM010000014">
    <property type="protein sequence ID" value="KAL0510056.1"/>
    <property type="molecule type" value="Genomic_DNA"/>
</dbReference>
<protein>
    <submittedName>
        <fullName evidence="1">Uncharacterized protein</fullName>
    </submittedName>
</protein>
<gene>
    <name evidence="1" type="ORF">Q4I29_002004</name>
</gene>
<comment type="caution">
    <text evidence="1">The sequence shown here is derived from an EMBL/GenBank/DDBJ whole genome shotgun (WGS) entry which is preliminary data.</text>
</comment>
<dbReference type="Proteomes" id="UP001443563">
    <property type="component" value="Unassembled WGS sequence"/>
</dbReference>
<proteinExistence type="predicted"/>
<keyword evidence="2" id="KW-1185">Reference proteome</keyword>
<name>A0ABR3EC71_9TRYP</name>
<accession>A0ABR3EC71</accession>
<evidence type="ECO:0000313" key="2">
    <source>
        <dbReference type="Proteomes" id="UP001443563"/>
    </source>
</evidence>
<reference evidence="1 2" key="1">
    <citation type="submission" date="2024-02" db="EMBL/GenBank/DDBJ databases">
        <title>FIRST GENOME SEQUENCES OF Leishmania (Viannia) shawi, Leishmania (Viannia) lindenbergi AND Leishmania (Viannia) utingensis.</title>
        <authorList>
            <person name="Resadore F."/>
            <person name="Custodio M.G.F."/>
            <person name="Boite M.C."/>
            <person name="Cupolillo E."/>
            <person name="Ferreira G.E.M."/>
        </authorList>
    </citation>
    <scope>NUCLEOTIDE SEQUENCE [LARGE SCALE GENOMIC DNA]</scope>
    <source>
        <strain evidence="1 2">MCEB/BR/1984/M8408</strain>
    </source>
</reference>